<protein>
    <submittedName>
        <fullName evidence="2">Uncharacterized protein</fullName>
    </submittedName>
</protein>
<evidence type="ECO:0000256" key="1">
    <source>
        <dbReference type="SAM" id="MobiDB-lite"/>
    </source>
</evidence>
<feature type="compositionally biased region" description="Acidic residues" evidence="1">
    <location>
        <begin position="79"/>
        <end position="88"/>
    </location>
</feature>
<reference evidence="2 3" key="1">
    <citation type="journal article" date="2024" name="IMA Fungus">
        <title>IMA Genome - F19 : A genome assembly and annotation guide to empower mycologists, including annotated draft genome sequences of Ceratocystis pirilliformis, Diaporthe australafricana, Fusarium ophioides, Paecilomyces lecythidis, and Sporothrix stenoceras.</title>
        <authorList>
            <person name="Aylward J."/>
            <person name="Wilson A.M."/>
            <person name="Visagie C.M."/>
            <person name="Spraker J."/>
            <person name="Barnes I."/>
            <person name="Buitendag C."/>
            <person name="Ceriani C."/>
            <person name="Del Mar Angel L."/>
            <person name="du Plessis D."/>
            <person name="Fuchs T."/>
            <person name="Gasser K."/>
            <person name="Kramer D."/>
            <person name="Li W."/>
            <person name="Munsamy K."/>
            <person name="Piso A."/>
            <person name="Price J.L."/>
            <person name="Sonnekus B."/>
            <person name="Thomas C."/>
            <person name="van der Nest A."/>
            <person name="van Dijk A."/>
            <person name="van Heerden A."/>
            <person name="van Vuuren N."/>
            <person name="Yilmaz N."/>
            <person name="Duong T.A."/>
            <person name="van der Merwe N.A."/>
            <person name="Wingfield M.J."/>
            <person name="Wingfield B.D."/>
        </authorList>
    </citation>
    <scope>NUCLEOTIDE SEQUENCE [LARGE SCALE GENOMIC DNA]</scope>
    <source>
        <strain evidence="2 3">CMW 18300</strain>
    </source>
</reference>
<organism evidence="2 3">
    <name type="scientific">Diaporthe australafricana</name>
    <dbReference type="NCBI Taxonomy" id="127596"/>
    <lineage>
        <taxon>Eukaryota</taxon>
        <taxon>Fungi</taxon>
        <taxon>Dikarya</taxon>
        <taxon>Ascomycota</taxon>
        <taxon>Pezizomycotina</taxon>
        <taxon>Sordariomycetes</taxon>
        <taxon>Sordariomycetidae</taxon>
        <taxon>Diaporthales</taxon>
        <taxon>Diaporthaceae</taxon>
        <taxon>Diaporthe</taxon>
    </lineage>
</organism>
<name>A0ABR3W5J1_9PEZI</name>
<dbReference type="Proteomes" id="UP001583177">
    <property type="component" value="Unassembled WGS sequence"/>
</dbReference>
<gene>
    <name evidence="2" type="ORF">Daus18300_011746</name>
</gene>
<sequence>MFSCGYFACSDDEPNEVLEETTLDDVLTDLDQQDDALVADTDDEVTLMDSGYIGKYLLSGDALPDCDEVEHSIFTSDTVDTDGDDDLAADTPAFTSEHDRPT</sequence>
<feature type="region of interest" description="Disordered" evidence="1">
    <location>
        <begin position="76"/>
        <end position="102"/>
    </location>
</feature>
<comment type="caution">
    <text evidence="2">The sequence shown here is derived from an EMBL/GenBank/DDBJ whole genome shotgun (WGS) entry which is preliminary data.</text>
</comment>
<evidence type="ECO:0000313" key="2">
    <source>
        <dbReference type="EMBL" id="KAL1853623.1"/>
    </source>
</evidence>
<proteinExistence type="predicted"/>
<dbReference type="EMBL" id="JAWRVE010000147">
    <property type="protein sequence ID" value="KAL1853623.1"/>
    <property type="molecule type" value="Genomic_DNA"/>
</dbReference>
<keyword evidence="3" id="KW-1185">Reference proteome</keyword>
<accession>A0ABR3W5J1</accession>
<evidence type="ECO:0000313" key="3">
    <source>
        <dbReference type="Proteomes" id="UP001583177"/>
    </source>
</evidence>